<dbReference type="RefSeq" id="WP_129190106.1">
    <property type="nucleotide sequence ID" value="NZ_CP035491.1"/>
</dbReference>
<proteinExistence type="predicted"/>
<dbReference type="Proteomes" id="UP000291259">
    <property type="component" value="Chromosome"/>
</dbReference>
<sequence length="183" mass="18655">MTDPVSQAPAGRAVVGRAPGQPDLAGHAGARALGNGSSVLPELAEAPSKARHWWRHPAFLVSSILTVLALGAAVAWWIVSVLNDDSVKVDALTISVEGGMAHLDWSGPDAAYALFAVTGDGSATDLTQWVRGTEAFVPQAAGVFDDATCFVVRPAHEQGAVSLQASDLSGQRGASACVADAGS</sequence>
<dbReference type="AlphaFoldDB" id="A0A4P6FFG1"/>
<keyword evidence="1" id="KW-0812">Transmembrane</keyword>
<gene>
    <name evidence="2" type="ORF">ET445_07045</name>
</gene>
<dbReference type="OrthoDB" id="5018581at2"/>
<accession>A0A4P6FFG1</accession>
<organism evidence="2 3">
    <name type="scientific">Agromyces protaetiae</name>
    <dbReference type="NCBI Taxonomy" id="2509455"/>
    <lineage>
        <taxon>Bacteria</taxon>
        <taxon>Bacillati</taxon>
        <taxon>Actinomycetota</taxon>
        <taxon>Actinomycetes</taxon>
        <taxon>Micrococcales</taxon>
        <taxon>Microbacteriaceae</taxon>
        <taxon>Agromyces</taxon>
    </lineage>
</organism>
<keyword evidence="3" id="KW-1185">Reference proteome</keyword>
<evidence type="ECO:0000256" key="1">
    <source>
        <dbReference type="SAM" id="Phobius"/>
    </source>
</evidence>
<keyword evidence="1" id="KW-0472">Membrane</keyword>
<name>A0A4P6FFG1_9MICO</name>
<dbReference type="EMBL" id="CP035491">
    <property type="protein sequence ID" value="QAY73139.1"/>
    <property type="molecule type" value="Genomic_DNA"/>
</dbReference>
<reference evidence="2 3" key="1">
    <citation type="submission" date="2019-01" db="EMBL/GenBank/DDBJ databases">
        <title>Genome sequencing of strain FW100M-8.</title>
        <authorList>
            <person name="Heo J."/>
            <person name="Kim S.-J."/>
            <person name="Kim J.-S."/>
            <person name="Hong S.-B."/>
            <person name="Kwon S.-W."/>
        </authorList>
    </citation>
    <scope>NUCLEOTIDE SEQUENCE [LARGE SCALE GENOMIC DNA]</scope>
    <source>
        <strain evidence="2 3">FW100M-8</strain>
    </source>
</reference>
<evidence type="ECO:0000313" key="3">
    <source>
        <dbReference type="Proteomes" id="UP000291259"/>
    </source>
</evidence>
<feature type="transmembrane region" description="Helical" evidence="1">
    <location>
        <begin position="58"/>
        <end position="79"/>
    </location>
</feature>
<dbReference type="KEGG" id="agf:ET445_07045"/>
<evidence type="ECO:0000313" key="2">
    <source>
        <dbReference type="EMBL" id="QAY73139.1"/>
    </source>
</evidence>
<protein>
    <submittedName>
        <fullName evidence="2">Uncharacterized protein</fullName>
    </submittedName>
</protein>
<keyword evidence="1" id="KW-1133">Transmembrane helix</keyword>